<evidence type="ECO:0000313" key="5">
    <source>
        <dbReference type="EMBL" id="BBD21428.1"/>
    </source>
</evidence>
<keyword evidence="3" id="KW-0687">Ribonucleoprotein</keyword>
<accession>A0A455QZ64</accession>
<evidence type="ECO:0000256" key="3">
    <source>
        <dbReference type="ARBA" id="ARBA00023274"/>
    </source>
</evidence>
<keyword evidence="4" id="KW-1133">Transmembrane helix</keyword>
<organism evidence="5">
    <name type="scientific">Babesia rodhaini</name>
    <dbReference type="NCBI Taxonomy" id="5870"/>
    <lineage>
        <taxon>Eukaryota</taxon>
        <taxon>Sar</taxon>
        <taxon>Alveolata</taxon>
        <taxon>Apicomplexa</taxon>
        <taxon>Aconoidasida</taxon>
        <taxon>Piroplasmida</taxon>
        <taxon>Babesiidae</taxon>
        <taxon>Babesia</taxon>
    </lineage>
</organism>
<dbReference type="GO" id="GO:1990904">
    <property type="term" value="C:ribonucleoprotein complex"/>
    <property type="evidence" value="ECO:0007669"/>
    <property type="project" value="UniProtKB-KW"/>
</dbReference>
<name>A0A455QZ64_BABRO</name>
<proteinExistence type="inferred from homology"/>
<protein>
    <submittedName>
        <fullName evidence="5">Ribosomal protein S3</fullName>
    </submittedName>
</protein>
<feature type="transmembrane region" description="Helical" evidence="4">
    <location>
        <begin position="33"/>
        <end position="50"/>
    </location>
</feature>
<keyword evidence="4" id="KW-0812">Transmembrane</keyword>
<dbReference type="InterPro" id="IPR036419">
    <property type="entry name" value="Ribosomal_S3_C_sf"/>
</dbReference>
<gene>
    <name evidence="5" type="primary">rps3</name>
</gene>
<feature type="transmembrane region" description="Helical" evidence="4">
    <location>
        <begin position="122"/>
        <end position="142"/>
    </location>
</feature>
<comment type="similarity">
    <text evidence="1">Belongs to the universal ribosomal protein uS3 family.</text>
</comment>
<keyword evidence="2 5" id="KW-0689">Ribosomal protein</keyword>
<feature type="transmembrane region" description="Helical" evidence="4">
    <location>
        <begin position="90"/>
        <end position="107"/>
    </location>
</feature>
<dbReference type="GO" id="GO:0005840">
    <property type="term" value="C:ribosome"/>
    <property type="evidence" value="ECO:0007669"/>
    <property type="project" value="UniProtKB-KW"/>
</dbReference>
<evidence type="ECO:0000256" key="1">
    <source>
        <dbReference type="ARBA" id="ARBA00010761"/>
    </source>
</evidence>
<sequence>MSKIISPIILRSKIFNQYLNNPFLYFKNKYKNIESYFKFFNIYINFILLFRNKLKKFKYFNIKYLYCSVDNINLKTVKINIIFSKLKKKFIIFILNFLLNINLYFNYFKKFKFYGCHSNNKFFILTFKLISYYNLFTPLNYLKYKFSSYKYFRKKLIYYCRKLMKYKYKNRFNILGIKILCSGRAVSWDNRTKIDIITVGNILIKTIKSRFFYYYDTIHTYKGSFGVQIWLNVN</sequence>
<keyword evidence="4" id="KW-0472">Membrane</keyword>
<dbReference type="AlphaFoldDB" id="A0A455QZ64"/>
<reference evidence="5" key="1">
    <citation type="submission" date="2011-08" db="EMBL/GenBank/DDBJ databases">
        <title>Complete nucleotide sequence of the plastid genome from the apicomplexan parasite Babesia rodhaini.</title>
        <authorList>
            <person name="Hikosaka K."/>
            <person name="Arisue N."/>
            <person name="Tsuji N."/>
            <person name="Horii T."/>
            <person name="Kita K."/>
            <person name="Tanabe K."/>
        </authorList>
    </citation>
    <scope>NUCLEOTIDE SEQUENCE</scope>
    <source>
        <strain evidence="5">Australian</strain>
    </source>
</reference>
<dbReference type="Gene3D" id="3.30.1140.32">
    <property type="entry name" value="Ribosomal protein S3, C-terminal domain"/>
    <property type="match status" value="1"/>
</dbReference>
<dbReference type="EMBL" id="AB665055">
    <property type="protein sequence ID" value="BBD21428.1"/>
    <property type="molecule type" value="Genomic_DNA"/>
</dbReference>
<evidence type="ECO:0000256" key="2">
    <source>
        <dbReference type="ARBA" id="ARBA00022980"/>
    </source>
</evidence>
<evidence type="ECO:0000256" key="4">
    <source>
        <dbReference type="SAM" id="Phobius"/>
    </source>
</evidence>
<dbReference type="SUPFAM" id="SSF54821">
    <property type="entry name" value="Ribosomal protein S3 C-terminal domain"/>
    <property type="match status" value="1"/>
</dbReference>